<evidence type="ECO:0000313" key="2">
    <source>
        <dbReference type="EMBL" id="QBZ56439.1"/>
    </source>
</evidence>
<dbReference type="SMR" id="A0A4P7N246"/>
<feature type="region of interest" description="Disordered" evidence="1">
    <location>
        <begin position="48"/>
        <end position="75"/>
    </location>
</feature>
<accession>A0A4P7N246</accession>
<dbReference type="AlphaFoldDB" id="A0A4P7N246"/>
<feature type="compositionally biased region" description="Basic and acidic residues" evidence="1">
    <location>
        <begin position="48"/>
        <end position="58"/>
    </location>
</feature>
<organism evidence="2 3">
    <name type="scientific">Pyricularia oryzae</name>
    <name type="common">Rice blast fungus</name>
    <name type="synonym">Magnaporthe oryzae</name>
    <dbReference type="NCBI Taxonomy" id="318829"/>
    <lineage>
        <taxon>Eukaryota</taxon>
        <taxon>Fungi</taxon>
        <taxon>Dikarya</taxon>
        <taxon>Ascomycota</taxon>
        <taxon>Pezizomycotina</taxon>
        <taxon>Sordariomycetes</taxon>
        <taxon>Sordariomycetidae</taxon>
        <taxon>Magnaporthales</taxon>
        <taxon>Pyriculariaceae</taxon>
        <taxon>Pyricularia</taxon>
    </lineage>
</organism>
<gene>
    <name evidence="2" type="ORF">PoMZ_01346</name>
</gene>
<evidence type="ECO:0000313" key="3">
    <source>
        <dbReference type="Proteomes" id="UP000294847"/>
    </source>
</evidence>
<evidence type="ECO:0000256" key="1">
    <source>
        <dbReference type="SAM" id="MobiDB-lite"/>
    </source>
</evidence>
<name>A0A4P7N246_PYROR</name>
<proteinExistence type="predicted"/>
<reference evidence="2 3" key="1">
    <citation type="journal article" date="2019" name="Mol. Biol. Evol.">
        <title>Blast fungal genomes show frequent chromosomal changes, gene gains and losses, and effector gene turnover.</title>
        <authorList>
            <person name="Gomez Luciano L.B."/>
            <person name="Jason Tsai I."/>
            <person name="Chuma I."/>
            <person name="Tosa Y."/>
            <person name="Chen Y.H."/>
            <person name="Li J.Y."/>
            <person name="Li M.Y."/>
            <person name="Jade Lu M.Y."/>
            <person name="Nakayashiki H."/>
            <person name="Li W.H."/>
        </authorList>
    </citation>
    <scope>NUCLEOTIDE SEQUENCE [LARGE SCALE GENOMIC DNA]</scope>
    <source>
        <strain evidence="2">MZ5-1-6</strain>
    </source>
</reference>
<sequence>MQCTAGTGPTRDLRSGFWQADAQASSTARRERWLENQAQECRQVNEARHVAGSADRRTSAPGATGWGSLNPMSDR</sequence>
<protein>
    <submittedName>
        <fullName evidence="2">Uncharacterized protein</fullName>
    </submittedName>
</protein>
<dbReference type="EMBL" id="CP034205">
    <property type="protein sequence ID" value="QBZ56439.1"/>
    <property type="molecule type" value="Genomic_DNA"/>
</dbReference>
<dbReference type="Proteomes" id="UP000294847">
    <property type="component" value="Chromosome 2"/>
</dbReference>